<keyword evidence="3" id="KW-1185">Reference proteome</keyword>
<reference evidence="2 3" key="1">
    <citation type="submission" date="2020-09" db="EMBL/GenBank/DDBJ databases">
        <authorList>
            <person name="Zhang R."/>
            <person name="Garcia K."/>
            <person name="Ogata H."/>
        </authorList>
    </citation>
    <scope>NUCLEOTIDE SEQUENCE [LARGE SCALE GENOMIC DNA]</scope>
    <source>
        <strain evidence="3">stheno</strain>
    </source>
</reference>
<evidence type="ECO:0000256" key="1">
    <source>
        <dbReference type="SAM" id="MobiDB-lite"/>
    </source>
</evidence>
<dbReference type="KEGG" id="vg:80543552"/>
<sequence>MEAEPNQQTPSLVSSYNWDAVKMGVFAAFCSLRCPEHLRKIKKEMLKIAAHKDPISVYKVMAVEEYEKRNIGPAARDHVLIALTEELVEAWKAKAEAAEKEKEGGVVPTETEEMAPASAFVSS</sequence>
<organism evidence="2 3">
    <name type="scientific">Medusavirus stheno T3</name>
    <dbReference type="NCBI Taxonomy" id="3069717"/>
    <lineage>
        <taxon>Viruses</taxon>
        <taxon>Varidnaviria</taxon>
        <taxon>Bamfordvirae</taxon>
        <taxon>Nucleocytoviricota</taxon>
        <taxon>Megaviricetes</taxon>
        <taxon>Mamonoviridae</taxon>
        <taxon>Medusavirus</taxon>
        <taxon>Medusavirus sthenus</taxon>
    </lineage>
</organism>
<name>A0A7S7YEJ9_9VIRU</name>
<accession>A0A7S7YEJ9</accession>
<proteinExistence type="predicted"/>
<evidence type="ECO:0000313" key="2">
    <source>
        <dbReference type="EMBL" id="QPB44356.1"/>
    </source>
</evidence>
<evidence type="ECO:0000313" key="3">
    <source>
        <dbReference type="Proteomes" id="UP001162098"/>
    </source>
</evidence>
<feature type="region of interest" description="Disordered" evidence="1">
    <location>
        <begin position="99"/>
        <end position="123"/>
    </location>
</feature>
<dbReference type="EMBL" id="MW018138">
    <property type="protein sequence ID" value="QPB44356.1"/>
    <property type="molecule type" value="Genomic_DNA"/>
</dbReference>
<protein>
    <submittedName>
        <fullName evidence="2">Uncharacterized protein</fullName>
    </submittedName>
</protein>
<dbReference type="Proteomes" id="UP001162098">
    <property type="component" value="Segment"/>
</dbReference>